<name>A0A6J4RTH8_9ACTN</name>
<organism evidence="1">
    <name type="scientific">uncultured Solirubrobacteraceae bacterium</name>
    <dbReference type="NCBI Taxonomy" id="1162706"/>
    <lineage>
        <taxon>Bacteria</taxon>
        <taxon>Bacillati</taxon>
        <taxon>Actinomycetota</taxon>
        <taxon>Thermoleophilia</taxon>
        <taxon>Solirubrobacterales</taxon>
        <taxon>Solirubrobacteraceae</taxon>
        <taxon>environmental samples</taxon>
    </lineage>
</organism>
<evidence type="ECO:0000313" key="1">
    <source>
        <dbReference type="EMBL" id="CAA9481725.1"/>
    </source>
</evidence>
<dbReference type="EMBL" id="CADCVS010000138">
    <property type="protein sequence ID" value="CAA9481725.1"/>
    <property type="molecule type" value="Genomic_DNA"/>
</dbReference>
<protein>
    <submittedName>
        <fullName evidence="1">Uncharacterized protein</fullName>
    </submittedName>
</protein>
<reference evidence="1" key="1">
    <citation type="submission" date="2020-02" db="EMBL/GenBank/DDBJ databases">
        <authorList>
            <person name="Meier V. D."/>
        </authorList>
    </citation>
    <scope>NUCLEOTIDE SEQUENCE</scope>
    <source>
        <strain evidence="1">AVDCRST_MAG30</strain>
    </source>
</reference>
<dbReference type="AlphaFoldDB" id="A0A6J4RTH8"/>
<accession>A0A6J4RTH8</accession>
<proteinExistence type="predicted"/>
<sequence length="83" mass="9318">MKFLRMRPGYGEQLIAEGDVQVPEEHEALVEEFRRQLDGGMWAAVPTMNGTGRREAQMVQTFDQIPPEAARVIFFPRAAGGAR</sequence>
<gene>
    <name evidence="1" type="ORF">AVDCRST_MAG30-841</name>
</gene>